<evidence type="ECO:0000256" key="3">
    <source>
        <dbReference type="ARBA" id="ARBA00023027"/>
    </source>
</evidence>
<comment type="caution">
    <text evidence="6">The sequence shown here is derived from an EMBL/GenBank/DDBJ whole genome shotgun (WGS) entry which is preliminary data.</text>
</comment>
<dbReference type="InterPro" id="IPR050134">
    <property type="entry name" value="NAD-dep_sirtuin_deacylases"/>
</dbReference>
<evidence type="ECO:0000313" key="6">
    <source>
        <dbReference type="EMBL" id="TQM69438.1"/>
    </source>
</evidence>
<proteinExistence type="predicted"/>
<evidence type="ECO:0000256" key="4">
    <source>
        <dbReference type="PROSITE-ProRule" id="PRU00236"/>
    </source>
</evidence>
<dbReference type="InterPro" id="IPR029035">
    <property type="entry name" value="DHS-like_NAD/FAD-binding_dom"/>
</dbReference>
<evidence type="ECO:0000313" key="7">
    <source>
        <dbReference type="Proteomes" id="UP000316706"/>
    </source>
</evidence>
<dbReference type="SUPFAM" id="SSF52467">
    <property type="entry name" value="DHS-like NAD/FAD-binding domain"/>
    <property type="match status" value="1"/>
</dbReference>
<feature type="domain" description="Deacetylase sirtuin-type" evidence="5">
    <location>
        <begin position="3"/>
        <end position="258"/>
    </location>
</feature>
<gene>
    <name evidence="6" type="ORF">FHX41_3132</name>
</gene>
<protein>
    <recommendedName>
        <fullName evidence="1">protein acetyllysine N-acetyltransferase</fullName>
        <ecNumber evidence="1">2.3.1.286</ecNumber>
    </recommendedName>
</protein>
<name>A0A543IFS3_9ACTN</name>
<dbReference type="EMBL" id="VFPO01000001">
    <property type="protein sequence ID" value="TQM69438.1"/>
    <property type="molecule type" value="Genomic_DNA"/>
</dbReference>
<feature type="binding site" evidence="4">
    <location>
        <position position="161"/>
    </location>
    <ligand>
        <name>Zn(2+)</name>
        <dbReference type="ChEBI" id="CHEBI:29105"/>
    </ligand>
</feature>
<dbReference type="Gene3D" id="3.30.1600.10">
    <property type="entry name" value="SIR2/SIRT2 'Small Domain"/>
    <property type="match status" value="1"/>
</dbReference>
<keyword evidence="3" id="KW-0520">NAD</keyword>
<dbReference type="Gene3D" id="3.40.50.1220">
    <property type="entry name" value="TPP-binding domain"/>
    <property type="match status" value="1"/>
</dbReference>
<feature type="active site" description="Proton acceptor" evidence="4">
    <location>
        <position position="125"/>
    </location>
</feature>
<sequence length="258" mass="27193">MGTMDTPLTLAEFLPKAKAITVLTGAGISTDSGIPDFRGPQGVWTKDPSAEAMSTIGAYLADPEVRRRAWRSRRDNPVWDAEPNAAHAALVELERAGRLRALITQNIDGLHQRAGSSPETVIEIHGTMREAVCLSCGLRTPMPEILARVDAGEDDPPCVECGGIQKSATISFGQALDRDVLDAAVAAARSCDLFLAVGTSLTVQPAAGLCLEAVEHGARLVIINAEETPYDGLADAVLRLPVGEALPRLARLALGGGR</sequence>
<evidence type="ECO:0000259" key="5">
    <source>
        <dbReference type="PROSITE" id="PS50305"/>
    </source>
</evidence>
<feature type="binding site" evidence="4">
    <location>
        <position position="133"/>
    </location>
    <ligand>
        <name>Zn(2+)</name>
        <dbReference type="ChEBI" id="CHEBI:29105"/>
    </ligand>
</feature>
<keyword evidence="4" id="KW-0862">Zinc</keyword>
<dbReference type="InterPro" id="IPR003000">
    <property type="entry name" value="Sirtuin"/>
</dbReference>
<dbReference type="GO" id="GO:0017136">
    <property type="term" value="F:histone deacetylase activity, NAD-dependent"/>
    <property type="evidence" value="ECO:0007669"/>
    <property type="project" value="TreeGrafter"/>
</dbReference>
<dbReference type="PANTHER" id="PTHR11085:SF4">
    <property type="entry name" value="NAD-DEPENDENT PROTEIN DEACYLASE"/>
    <property type="match status" value="1"/>
</dbReference>
<dbReference type="AlphaFoldDB" id="A0A543IFS3"/>
<keyword evidence="7" id="KW-1185">Reference proteome</keyword>
<dbReference type="Proteomes" id="UP000316706">
    <property type="component" value="Unassembled WGS sequence"/>
</dbReference>
<feature type="binding site" evidence="4">
    <location>
        <position position="158"/>
    </location>
    <ligand>
        <name>Zn(2+)</name>
        <dbReference type="ChEBI" id="CHEBI:29105"/>
    </ligand>
</feature>
<evidence type="ECO:0000256" key="2">
    <source>
        <dbReference type="ARBA" id="ARBA00022679"/>
    </source>
</evidence>
<keyword evidence="2" id="KW-0808">Transferase</keyword>
<evidence type="ECO:0000256" key="1">
    <source>
        <dbReference type="ARBA" id="ARBA00012928"/>
    </source>
</evidence>
<feature type="binding site" evidence="4">
    <location>
        <position position="136"/>
    </location>
    <ligand>
        <name>Zn(2+)</name>
        <dbReference type="ChEBI" id="CHEBI:29105"/>
    </ligand>
</feature>
<reference evidence="6 7" key="1">
    <citation type="submission" date="2019-06" db="EMBL/GenBank/DDBJ databases">
        <title>Sequencing the genomes of 1000 actinobacteria strains.</title>
        <authorList>
            <person name="Klenk H.-P."/>
        </authorList>
    </citation>
    <scope>NUCLEOTIDE SEQUENCE [LARGE SCALE GENOMIC DNA]</scope>
    <source>
        <strain evidence="6 7">DSM 45043</strain>
    </source>
</reference>
<dbReference type="InterPro" id="IPR026590">
    <property type="entry name" value="Ssirtuin_cat_dom"/>
</dbReference>
<dbReference type="PANTHER" id="PTHR11085">
    <property type="entry name" value="NAD-DEPENDENT PROTEIN DEACYLASE SIRTUIN-5, MITOCHONDRIAL-RELATED"/>
    <property type="match status" value="1"/>
</dbReference>
<keyword evidence="4" id="KW-0479">Metal-binding</keyword>
<dbReference type="CDD" id="cd01407">
    <property type="entry name" value="SIR2-fam"/>
    <property type="match status" value="1"/>
</dbReference>
<dbReference type="Pfam" id="PF02146">
    <property type="entry name" value="SIR2"/>
    <property type="match status" value="1"/>
</dbReference>
<dbReference type="InterPro" id="IPR026591">
    <property type="entry name" value="Sirtuin_cat_small_dom_sf"/>
</dbReference>
<dbReference type="GO" id="GO:0070403">
    <property type="term" value="F:NAD+ binding"/>
    <property type="evidence" value="ECO:0007669"/>
    <property type="project" value="InterPro"/>
</dbReference>
<organism evidence="6 7">
    <name type="scientific">Actinomadura hallensis</name>
    <dbReference type="NCBI Taxonomy" id="337895"/>
    <lineage>
        <taxon>Bacteria</taxon>
        <taxon>Bacillati</taxon>
        <taxon>Actinomycetota</taxon>
        <taxon>Actinomycetes</taxon>
        <taxon>Streptosporangiales</taxon>
        <taxon>Thermomonosporaceae</taxon>
        <taxon>Actinomadura</taxon>
    </lineage>
</organism>
<dbReference type="EC" id="2.3.1.286" evidence="1"/>
<accession>A0A543IFS3</accession>
<dbReference type="PROSITE" id="PS50305">
    <property type="entry name" value="SIRTUIN"/>
    <property type="match status" value="1"/>
</dbReference>
<dbReference type="GO" id="GO:0046872">
    <property type="term" value="F:metal ion binding"/>
    <property type="evidence" value="ECO:0007669"/>
    <property type="project" value="UniProtKB-KW"/>
</dbReference>